<evidence type="ECO:0000313" key="3">
    <source>
        <dbReference type="Proteomes" id="UP000789405"/>
    </source>
</evidence>
<dbReference type="EMBL" id="CAJVPY010039671">
    <property type="protein sequence ID" value="CAG8805047.1"/>
    <property type="molecule type" value="Genomic_DNA"/>
</dbReference>
<keyword evidence="3" id="KW-1185">Reference proteome</keyword>
<feature type="region of interest" description="Disordered" evidence="1">
    <location>
        <begin position="127"/>
        <end position="209"/>
    </location>
</feature>
<accession>A0A9N9JZN1</accession>
<sequence>IKQNEDEDIDIQEEFLKIIKKEEIVDQFEEDEEDQIANQVATNIIKDFNSNLTAEAKEDIQQEKSQQKEIQQKEIIEIDDSSKTMSVEFNNLLQRSSGLSGVFDNIALKSSTSMSISKLSEEKIIEEEIESQTELEKDNIESQTELEKDDNNSSISKTQQKKTNKGKYKKIVESENNDSDIDNNDDDDDNTTSESEQSEQSEQSDKEDL</sequence>
<evidence type="ECO:0000256" key="1">
    <source>
        <dbReference type="SAM" id="MobiDB-lite"/>
    </source>
</evidence>
<feature type="compositionally biased region" description="Acidic residues" evidence="1">
    <location>
        <begin position="175"/>
        <end position="199"/>
    </location>
</feature>
<proteinExistence type="predicted"/>
<feature type="non-terminal residue" evidence="2">
    <location>
        <position position="1"/>
    </location>
</feature>
<name>A0A9N9JZN1_9GLOM</name>
<feature type="compositionally biased region" description="Basic residues" evidence="1">
    <location>
        <begin position="159"/>
        <end position="169"/>
    </location>
</feature>
<reference evidence="2" key="1">
    <citation type="submission" date="2021-06" db="EMBL/GenBank/DDBJ databases">
        <authorList>
            <person name="Kallberg Y."/>
            <person name="Tangrot J."/>
            <person name="Rosling A."/>
        </authorList>
    </citation>
    <scope>NUCLEOTIDE SEQUENCE</scope>
    <source>
        <strain evidence="2">MA453B</strain>
    </source>
</reference>
<organism evidence="2 3">
    <name type="scientific">Dentiscutata erythropus</name>
    <dbReference type="NCBI Taxonomy" id="1348616"/>
    <lineage>
        <taxon>Eukaryota</taxon>
        <taxon>Fungi</taxon>
        <taxon>Fungi incertae sedis</taxon>
        <taxon>Mucoromycota</taxon>
        <taxon>Glomeromycotina</taxon>
        <taxon>Glomeromycetes</taxon>
        <taxon>Diversisporales</taxon>
        <taxon>Gigasporaceae</taxon>
        <taxon>Dentiscutata</taxon>
    </lineage>
</organism>
<dbReference type="AlphaFoldDB" id="A0A9N9JZN1"/>
<protein>
    <submittedName>
        <fullName evidence="2">18844_t:CDS:1</fullName>
    </submittedName>
</protein>
<feature type="compositionally biased region" description="Basic and acidic residues" evidence="1">
    <location>
        <begin position="134"/>
        <end position="151"/>
    </location>
</feature>
<evidence type="ECO:0000313" key="2">
    <source>
        <dbReference type="EMBL" id="CAG8805047.1"/>
    </source>
</evidence>
<dbReference type="Proteomes" id="UP000789405">
    <property type="component" value="Unassembled WGS sequence"/>
</dbReference>
<comment type="caution">
    <text evidence="2">The sequence shown here is derived from an EMBL/GenBank/DDBJ whole genome shotgun (WGS) entry which is preliminary data.</text>
</comment>
<gene>
    <name evidence="2" type="ORF">DERYTH_LOCUS24213</name>
</gene>